<reference evidence="2" key="1">
    <citation type="journal article" date="2020" name="Stud. Mycol.">
        <title>101 Dothideomycetes genomes: a test case for predicting lifestyles and emergence of pathogens.</title>
        <authorList>
            <person name="Haridas S."/>
            <person name="Albert R."/>
            <person name="Binder M."/>
            <person name="Bloem J."/>
            <person name="Labutti K."/>
            <person name="Salamov A."/>
            <person name="Andreopoulos B."/>
            <person name="Baker S."/>
            <person name="Barry K."/>
            <person name="Bills G."/>
            <person name="Bluhm B."/>
            <person name="Cannon C."/>
            <person name="Castanera R."/>
            <person name="Culley D."/>
            <person name="Daum C."/>
            <person name="Ezra D."/>
            <person name="Gonzalez J."/>
            <person name="Henrissat B."/>
            <person name="Kuo A."/>
            <person name="Liang C."/>
            <person name="Lipzen A."/>
            <person name="Lutzoni F."/>
            <person name="Magnuson J."/>
            <person name="Mondo S."/>
            <person name="Nolan M."/>
            <person name="Ohm R."/>
            <person name="Pangilinan J."/>
            <person name="Park H.-J."/>
            <person name="Ramirez L."/>
            <person name="Alfaro M."/>
            <person name="Sun H."/>
            <person name="Tritt A."/>
            <person name="Yoshinaga Y."/>
            <person name="Zwiers L.-H."/>
            <person name="Turgeon B."/>
            <person name="Goodwin S."/>
            <person name="Spatafora J."/>
            <person name="Crous P."/>
            <person name="Grigoriev I."/>
        </authorList>
    </citation>
    <scope>NUCLEOTIDE SEQUENCE</scope>
    <source>
        <strain evidence="2">ATCC 16933</strain>
    </source>
</reference>
<evidence type="ECO:0000313" key="3">
    <source>
        <dbReference type="Proteomes" id="UP000799766"/>
    </source>
</evidence>
<proteinExistence type="predicted"/>
<dbReference type="AlphaFoldDB" id="A0A6A6PAK5"/>
<protein>
    <submittedName>
        <fullName evidence="2">Uncharacterized protein</fullName>
    </submittedName>
</protein>
<evidence type="ECO:0000256" key="1">
    <source>
        <dbReference type="SAM" id="MobiDB-lite"/>
    </source>
</evidence>
<organism evidence="2 3">
    <name type="scientific">Lineolata rhizophorae</name>
    <dbReference type="NCBI Taxonomy" id="578093"/>
    <lineage>
        <taxon>Eukaryota</taxon>
        <taxon>Fungi</taxon>
        <taxon>Dikarya</taxon>
        <taxon>Ascomycota</taxon>
        <taxon>Pezizomycotina</taxon>
        <taxon>Dothideomycetes</taxon>
        <taxon>Dothideomycetes incertae sedis</taxon>
        <taxon>Lineolatales</taxon>
        <taxon>Lineolataceae</taxon>
        <taxon>Lineolata</taxon>
    </lineage>
</organism>
<dbReference type="Proteomes" id="UP000799766">
    <property type="component" value="Unassembled WGS sequence"/>
</dbReference>
<sequence length="69" mass="7729">MAERRHSVDLVPPHPPRTSGDAQPHTPSHARRPNPCAGPPTYLLRRCMVQGGRLRFSIQPRPRGPTYPV</sequence>
<gene>
    <name evidence="2" type="ORF">BDY21DRAFT_333806</name>
</gene>
<name>A0A6A6PAK5_9PEZI</name>
<dbReference type="EMBL" id="MU001672">
    <property type="protein sequence ID" value="KAF2460918.1"/>
    <property type="molecule type" value="Genomic_DNA"/>
</dbReference>
<evidence type="ECO:0000313" key="2">
    <source>
        <dbReference type="EMBL" id="KAF2460918.1"/>
    </source>
</evidence>
<keyword evidence="3" id="KW-1185">Reference proteome</keyword>
<accession>A0A6A6PAK5</accession>
<feature type="region of interest" description="Disordered" evidence="1">
    <location>
        <begin position="1"/>
        <end position="41"/>
    </location>
</feature>